<dbReference type="SUPFAM" id="SSF53850">
    <property type="entry name" value="Periplasmic binding protein-like II"/>
    <property type="match status" value="1"/>
</dbReference>
<dbReference type="GO" id="GO:0012505">
    <property type="term" value="C:endomembrane system"/>
    <property type="evidence" value="ECO:0007669"/>
    <property type="project" value="UniProtKB-SubCell"/>
</dbReference>
<keyword evidence="4" id="KW-0997">Cell inner membrane</keyword>
<evidence type="ECO:0000313" key="7">
    <source>
        <dbReference type="Proteomes" id="UP000001302"/>
    </source>
</evidence>
<dbReference type="Pfam" id="PF13379">
    <property type="entry name" value="NMT1_2"/>
    <property type="match status" value="1"/>
</dbReference>
<dbReference type="CDD" id="cd13553">
    <property type="entry name" value="PBP2_NrtA_CpmA_like"/>
    <property type="match status" value="1"/>
</dbReference>
<dbReference type="AlphaFoldDB" id="E0THG0"/>
<reference evidence="7" key="1">
    <citation type="submission" date="2010-08" db="EMBL/GenBank/DDBJ databases">
        <title>Genome sequence of Parvularcula bermudensis HTCC2503.</title>
        <authorList>
            <person name="Kang D.-M."/>
            <person name="Oh H.-M."/>
            <person name="Cho J.-C."/>
        </authorList>
    </citation>
    <scope>NUCLEOTIDE SEQUENCE [LARGE SCALE GENOMIC DNA]</scope>
    <source>
        <strain evidence="7">ATCC BAA-594 / HTCC2503 / KCTC 12087</strain>
    </source>
</reference>
<dbReference type="RefSeq" id="WP_013301726.1">
    <property type="nucleotide sequence ID" value="NC_014414.1"/>
</dbReference>
<reference evidence="6 7" key="2">
    <citation type="journal article" date="2011" name="J. Bacteriol.">
        <title>Complete genome sequence of strain HTCC2503T of Parvularcula bermudensis, the type species of the order "Parvularculales" in the class Alphaproteobacteria.</title>
        <authorList>
            <person name="Oh H.M."/>
            <person name="Kang I."/>
            <person name="Vergin K.L."/>
            <person name="Kang D."/>
            <person name="Rhee K.H."/>
            <person name="Giovannoni S.J."/>
            <person name="Cho J.C."/>
        </authorList>
    </citation>
    <scope>NUCLEOTIDE SEQUENCE [LARGE SCALE GENOMIC DNA]</scope>
    <source>
        <strain evidence="7">ATCC BAA-594 / HTCC2503 / KCTC 12087</strain>
    </source>
</reference>
<keyword evidence="2" id="KW-0813">Transport</keyword>
<evidence type="ECO:0000256" key="2">
    <source>
        <dbReference type="ARBA" id="ARBA00022448"/>
    </source>
</evidence>
<evidence type="ECO:0000313" key="6">
    <source>
        <dbReference type="EMBL" id="ADM10752.1"/>
    </source>
</evidence>
<dbReference type="STRING" id="314260.PB2503_13574"/>
<dbReference type="PANTHER" id="PTHR30024:SF43">
    <property type="entry name" value="BLL4572 PROTEIN"/>
    <property type="match status" value="1"/>
</dbReference>
<organism evidence="6 7">
    <name type="scientific">Parvularcula bermudensis (strain ATCC BAA-594 / HTCC2503 / KCTC 12087)</name>
    <dbReference type="NCBI Taxonomy" id="314260"/>
    <lineage>
        <taxon>Bacteria</taxon>
        <taxon>Pseudomonadati</taxon>
        <taxon>Pseudomonadota</taxon>
        <taxon>Alphaproteobacteria</taxon>
        <taxon>Parvularculales</taxon>
        <taxon>Parvularculaceae</taxon>
        <taxon>Parvularcula</taxon>
    </lineage>
</organism>
<evidence type="ECO:0000256" key="1">
    <source>
        <dbReference type="ARBA" id="ARBA00004308"/>
    </source>
</evidence>
<dbReference type="HOGENOM" id="CLU_037398_0_1_5"/>
<dbReference type="EMBL" id="CP002156">
    <property type="protein sequence ID" value="ADM10752.1"/>
    <property type="molecule type" value="Genomic_DNA"/>
</dbReference>
<dbReference type="Gene3D" id="3.40.190.10">
    <property type="entry name" value="Periplasmic binding protein-like II"/>
    <property type="match status" value="2"/>
</dbReference>
<keyword evidence="5" id="KW-0472">Membrane</keyword>
<evidence type="ECO:0000256" key="3">
    <source>
        <dbReference type="ARBA" id="ARBA00022475"/>
    </source>
</evidence>
<dbReference type="eggNOG" id="COG0715">
    <property type="taxonomic scope" value="Bacteria"/>
</dbReference>
<accession>E0THG0</accession>
<evidence type="ECO:0000256" key="5">
    <source>
        <dbReference type="ARBA" id="ARBA00023136"/>
    </source>
</evidence>
<dbReference type="OrthoDB" id="570524at2"/>
<comment type="subcellular location">
    <subcellularLocation>
        <location evidence="1">Endomembrane system</location>
    </subcellularLocation>
</comment>
<protein>
    <submittedName>
        <fullName evidence="6">Nitrate transporter, putative</fullName>
    </submittedName>
</protein>
<keyword evidence="3" id="KW-1003">Cell membrane</keyword>
<evidence type="ECO:0000256" key="4">
    <source>
        <dbReference type="ARBA" id="ARBA00022519"/>
    </source>
</evidence>
<dbReference type="KEGG" id="pbr:PB2503_13574"/>
<proteinExistence type="predicted"/>
<name>E0THG0_PARBH</name>
<sequence length="413" mass="45267">MAKNTMTIGFIPLSDAAPLVLAKEEGLFDAFDIDVTLSKEHSWARVRDKLAIGDLDAAHMLSPMVIASALKLEPGCEPFATALGLNLNGNGITVSNSLYEEMLDVQPDTPNMQPVPAEALRTIAARRLHRGKSPITLAMVYPFSTHNYLLRYWLAASGLHPDRDVRLIVAPPPDMARLCEAESIDGFCVGEPWNSVAVHRGVGRRILAGAEVWAAAPEKVLGVRRSWLAENEEVYLRLVRAVLRALKRLGTEEGRQAAIRYLAREPYLGIGEDDIAPSFATGPAPVMASTFDPSVAGYPWHSKAHWLAMQMIRWGQITRPVDVASAVRESYRADLFGNVAREEGIPTPGSPHIIEGAHADDWVLGSGSSAISMPVDRFIDGSQFDSAAPLPYLEQFTRHSLRFPLTEMTDRAE</sequence>
<gene>
    <name evidence="6" type="ordered locus">PB2503_13574</name>
</gene>
<keyword evidence="7" id="KW-1185">Reference proteome</keyword>
<dbReference type="InterPro" id="IPR044527">
    <property type="entry name" value="NrtA/CpmA_ABC-bd_dom"/>
</dbReference>
<dbReference type="Proteomes" id="UP000001302">
    <property type="component" value="Chromosome"/>
</dbReference>
<dbReference type="PANTHER" id="PTHR30024">
    <property type="entry name" value="ALIPHATIC SULFONATES-BINDING PROTEIN-RELATED"/>
    <property type="match status" value="1"/>
</dbReference>